<dbReference type="InterPro" id="IPR011058">
    <property type="entry name" value="Cyanovirin-N"/>
</dbReference>
<keyword evidence="1" id="KW-0732">Signal</keyword>
<dbReference type="GeneID" id="92095753"/>
<evidence type="ECO:0000256" key="1">
    <source>
        <dbReference type="SAM" id="SignalP"/>
    </source>
</evidence>
<comment type="caution">
    <text evidence="3">The sequence shown here is derived from an EMBL/GenBank/DDBJ whole genome shotgun (WGS) entry which is preliminary data.</text>
</comment>
<evidence type="ECO:0000259" key="2">
    <source>
        <dbReference type="Pfam" id="PF08881"/>
    </source>
</evidence>
<dbReference type="InterPro" id="IPR036673">
    <property type="entry name" value="Cyanovirin-N_sf"/>
</dbReference>
<feature type="domain" description="Cyanovirin-N" evidence="2">
    <location>
        <begin position="33"/>
        <end position="120"/>
    </location>
</feature>
<dbReference type="Gene3D" id="2.30.60.10">
    <property type="entry name" value="Cyanovirin-N"/>
    <property type="match status" value="1"/>
</dbReference>
<gene>
    <name evidence="3" type="ORF">PG994_011281</name>
</gene>
<keyword evidence="4" id="KW-1185">Reference proteome</keyword>
<name>A0ABR1TUL8_9PEZI</name>
<dbReference type="SUPFAM" id="SSF51322">
    <property type="entry name" value="Cyanovirin-N"/>
    <property type="match status" value="1"/>
</dbReference>
<feature type="chain" id="PRO_5045635172" description="Cyanovirin-N domain-containing protein" evidence="1">
    <location>
        <begin position="21"/>
        <end position="143"/>
    </location>
</feature>
<reference evidence="3 4" key="1">
    <citation type="submission" date="2023-01" db="EMBL/GenBank/DDBJ databases">
        <title>Analysis of 21 Apiospora genomes using comparative genomics revels a genus with tremendous synthesis potential of carbohydrate active enzymes and secondary metabolites.</title>
        <authorList>
            <person name="Sorensen T."/>
        </authorList>
    </citation>
    <scope>NUCLEOTIDE SEQUENCE [LARGE SCALE GENOMIC DNA]</scope>
    <source>
        <strain evidence="3 4">CBS 135458</strain>
    </source>
</reference>
<dbReference type="Proteomes" id="UP001480595">
    <property type="component" value="Unassembled WGS sequence"/>
</dbReference>
<proteinExistence type="predicted"/>
<accession>A0ABR1TUL8</accession>
<feature type="signal peptide" evidence="1">
    <location>
        <begin position="1"/>
        <end position="20"/>
    </location>
</feature>
<dbReference type="Pfam" id="PF08881">
    <property type="entry name" value="CVNH"/>
    <property type="match status" value="1"/>
</dbReference>
<sequence length="143" mass="15571">MKLLSATLACLIGLIGLVESQGFLGNCTWQSANLTGSFLGMYCNDDDIDNDGYQFTWFDLTPCLINNGGQLIAYDNCNNLNFTATNITFYLTAQCSDTSGHFVPTAYDLNQVLWNHNGTLGCFEHQGNATECGPQCDPGFVVT</sequence>
<protein>
    <recommendedName>
        <fullName evidence="2">Cyanovirin-N domain-containing protein</fullName>
    </recommendedName>
</protein>
<evidence type="ECO:0000313" key="4">
    <source>
        <dbReference type="Proteomes" id="UP001480595"/>
    </source>
</evidence>
<dbReference type="RefSeq" id="XP_066711800.1">
    <property type="nucleotide sequence ID" value="XM_066862690.1"/>
</dbReference>
<dbReference type="EMBL" id="JAQQWL010000011">
    <property type="protein sequence ID" value="KAK8049551.1"/>
    <property type="molecule type" value="Genomic_DNA"/>
</dbReference>
<organism evidence="3 4">
    <name type="scientific">Apiospora phragmitis</name>
    <dbReference type="NCBI Taxonomy" id="2905665"/>
    <lineage>
        <taxon>Eukaryota</taxon>
        <taxon>Fungi</taxon>
        <taxon>Dikarya</taxon>
        <taxon>Ascomycota</taxon>
        <taxon>Pezizomycotina</taxon>
        <taxon>Sordariomycetes</taxon>
        <taxon>Xylariomycetidae</taxon>
        <taxon>Amphisphaeriales</taxon>
        <taxon>Apiosporaceae</taxon>
        <taxon>Apiospora</taxon>
    </lineage>
</organism>
<evidence type="ECO:0000313" key="3">
    <source>
        <dbReference type="EMBL" id="KAK8049551.1"/>
    </source>
</evidence>